<organism evidence="2 3">
    <name type="scientific">Bifidobacterium choerinum</name>
    <dbReference type="NCBI Taxonomy" id="35760"/>
    <lineage>
        <taxon>Bacteria</taxon>
        <taxon>Bacillati</taxon>
        <taxon>Actinomycetota</taxon>
        <taxon>Actinomycetes</taxon>
        <taxon>Bifidobacteriales</taxon>
        <taxon>Bifidobacteriaceae</taxon>
        <taxon>Bifidobacterium</taxon>
    </lineage>
</organism>
<protein>
    <submittedName>
        <fullName evidence="2">Cytosolic protein</fullName>
    </submittedName>
</protein>
<dbReference type="Gene3D" id="3.40.1440.10">
    <property type="entry name" value="GIY-YIG endonuclease"/>
    <property type="match status" value="1"/>
</dbReference>
<evidence type="ECO:0000313" key="3">
    <source>
        <dbReference type="Proteomes" id="UP000028995"/>
    </source>
</evidence>
<evidence type="ECO:0000313" key="4">
    <source>
        <dbReference type="Proteomes" id="UP000229907"/>
    </source>
</evidence>
<dbReference type="SUPFAM" id="SSF82771">
    <property type="entry name" value="GIY-YIG endonuclease"/>
    <property type="match status" value="1"/>
</dbReference>
<sequence>MDDYNPPIRFFEMLGIGEDELSQYSVRLNQSSDAWFDAMTMYYGHHDELMDWVFTRRWNGGRAGGNIRRPKVLQFIQLDGREKPATHWLFIGGYEAGAPVMRGGNEVYQRTPIERFRPFEARTVVTYRKRRGAVQMVNDMADAGMRARFFDTMIVEKVAQSPVSAMPFPGYDNVRLSFNELVAAVHDDEWRGALGAVNAVYLQTDTRTGWHYVGSAYSRHGGERGLLSRWQEYVQGDHTGGNKLLKDLVAEQGASYIEKHFQYSILDIFDPRVADRTVIEREHWWMDTLSSVCDGDAAVPHGYNSRLQWRRTGEGEGAGTD</sequence>
<evidence type="ECO:0000313" key="2">
    <source>
        <dbReference type="EMBL" id="KFI57571.1"/>
    </source>
</evidence>
<dbReference type="CDD" id="cd10446">
    <property type="entry name" value="GIY-YIG_unchar_1"/>
    <property type="match status" value="1"/>
</dbReference>
<dbReference type="STRING" id="35760.BCHO_1056"/>
<proteinExistence type="predicted"/>
<dbReference type="OrthoDB" id="89044at2"/>
<dbReference type="KEGG" id="bcho:BcFMB_06685"/>
<dbReference type="Proteomes" id="UP000028995">
    <property type="component" value="Unassembled WGS sequence"/>
</dbReference>
<dbReference type="eggNOG" id="ENOG502Z9J4">
    <property type="taxonomic scope" value="Bacteria"/>
</dbReference>
<keyword evidence="3" id="KW-1185">Reference proteome</keyword>
<reference evidence="2 3" key="1">
    <citation type="submission" date="2014-03" db="EMBL/GenBank/DDBJ databases">
        <title>Genomics of Bifidobacteria.</title>
        <authorList>
            <person name="Ventura M."/>
            <person name="Milani C."/>
            <person name="Lugli G.A."/>
        </authorList>
    </citation>
    <scope>NUCLEOTIDE SEQUENCE [LARGE SCALE GENOMIC DNA]</scope>
    <source>
        <strain evidence="2 3">LMG 10510</strain>
    </source>
</reference>
<name>A0A087AFM1_9BIFI</name>
<dbReference type="EMBL" id="JGYU01000004">
    <property type="protein sequence ID" value="KFI57571.1"/>
    <property type="molecule type" value="Genomic_DNA"/>
</dbReference>
<dbReference type="AlphaFoldDB" id="A0A087AFM1"/>
<gene>
    <name evidence="1" type="ORF">BcFMB_06685</name>
    <name evidence="2" type="ORF">BCHO_1056</name>
</gene>
<accession>A0A087AFM1</accession>
<evidence type="ECO:0000313" key="1">
    <source>
        <dbReference type="EMBL" id="ATU21253.1"/>
    </source>
</evidence>
<reference evidence="1 4" key="2">
    <citation type="submission" date="2016-11" db="EMBL/GenBank/DDBJ databases">
        <title>complete genome sequence of Bifidobacterium choerinum strain FMB-1.</title>
        <authorList>
            <person name="Park C.-S."/>
            <person name="Jung D.-H."/>
            <person name="Choi D.-S."/>
        </authorList>
    </citation>
    <scope>NUCLEOTIDE SEQUENCE [LARGE SCALE GENOMIC DNA]</scope>
    <source>
        <strain evidence="1 4">FMB-1</strain>
    </source>
</reference>
<dbReference type="RefSeq" id="WP_024541398.1">
    <property type="nucleotide sequence ID" value="NZ_CP018044.1"/>
</dbReference>
<dbReference type="Proteomes" id="UP000229907">
    <property type="component" value="Chromosome"/>
</dbReference>
<dbReference type="EMBL" id="CP018044">
    <property type="protein sequence ID" value="ATU21253.1"/>
    <property type="molecule type" value="Genomic_DNA"/>
</dbReference>
<dbReference type="InterPro" id="IPR035901">
    <property type="entry name" value="GIY-YIG_endonuc_sf"/>
</dbReference>